<dbReference type="AlphaFoldDB" id="A0A5N3P3P3"/>
<name>A0A5N3P3P3_9HYPH</name>
<evidence type="ECO:0000256" key="2">
    <source>
        <dbReference type="ARBA" id="ARBA00022519"/>
    </source>
</evidence>
<dbReference type="SMART" id="SM00304">
    <property type="entry name" value="HAMP"/>
    <property type="match status" value="1"/>
</dbReference>
<comment type="subcellular location">
    <subcellularLocation>
        <location evidence="1">Cell inner membrane</location>
        <topology evidence="1">Multi-pass membrane protein</topology>
    </subcellularLocation>
</comment>
<keyword evidence="2" id="KW-0997">Cell inner membrane</keyword>
<evidence type="ECO:0000313" key="10">
    <source>
        <dbReference type="Proteomes" id="UP000325684"/>
    </source>
</evidence>
<evidence type="ECO:0000259" key="7">
    <source>
        <dbReference type="PROSITE" id="PS50192"/>
    </source>
</evidence>
<dbReference type="Gene3D" id="6.10.340.10">
    <property type="match status" value="1"/>
</dbReference>
<dbReference type="PROSITE" id="PS50885">
    <property type="entry name" value="HAMP"/>
    <property type="match status" value="1"/>
</dbReference>
<dbReference type="InterPro" id="IPR004090">
    <property type="entry name" value="Chemotax_Me-accpt_rcpt"/>
</dbReference>
<accession>A0A5N3P3P3</accession>
<evidence type="ECO:0000259" key="8">
    <source>
        <dbReference type="PROSITE" id="PS50885"/>
    </source>
</evidence>
<keyword evidence="10" id="KW-1185">Reference proteome</keyword>
<dbReference type="InterPro" id="IPR000727">
    <property type="entry name" value="T_SNARE_dom"/>
</dbReference>
<keyword evidence="3 5" id="KW-0807">Transducer</keyword>
<evidence type="ECO:0000256" key="4">
    <source>
        <dbReference type="ARBA" id="ARBA00029447"/>
    </source>
</evidence>
<gene>
    <name evidence="9" type="ORF">FEZ63_23895</name>
</gene>
<reference evidence="9 10" key="1">
    <citation type="journal article" date="2019" name="Microorganisms">
        <title>Genome Insights into the Novel Species Microvirga brassicacearum, a Rapeseed Endophyte with Biotechnological Potential.</title>
        <authorList>
            <person name="Jimenez-Gomez A."/>
            <person name="Saati-Santamaria Z."/>
            <person name="Igual J.M."/>
            <person name="Rivas R."/>
            <person name="Mateos P.F."/>
            <person name="Garcia-Fraile P."/>
        </authorList>
    </citation>
    <scope>NUCLEOTIDE SEQUENCE [LARGE SCALE GENOMIC DNA]</scope>
    <source>
        <strain evidence="9 10">CDVBN77</strain>
    </source>
</reference>
<comment type="caution">
    <text evidence="9">The sequence shown here is derived from an EMBL/GenBank/DDBJ whole genome shotgun (WGS) entry which is preliminary data.</text>
</comment>
<dbReference type="Gene3D" id="1.10.287.950">
    <property type="entry name" value="Methyl-accepting chemotaxis protein"/>
    <property type="match status" value="1"/>
</dbReference>
<dbReference type="Pfam" id="PF00672">
    <property type="entry name" value="HAMP"/>
    <property type="match status" value="1"/>
</dbReference>
<keyword evidence="2" id="KW-0472">Membrane</keyword>
<dbReference type="Pfam" id="PF00015">
    <property type="entry name" value="MCPsignal"/>
    <property type="match status" value="1"/>
</dbReference>
<dbReference type="PROSITE" id="PS50192">
    <property type="entry name" value="T_SNARE"/>
    <property type="match status" value="1"/>
</dbReference>
<dbReference type="GO" id="GO:0006935">
    <property type="term" value="P:chemotaxis"/>
    <property type="evidence" value="ECO:0007669"/>
    <property type="project" value="InterPro"/>
</dbReference>
<dbReference type="RefSeq" id="WP_150949787.1">
    <property type="nucleotide sequence ID" value="NZ_VCMV01000077.1"/>
</dbReference>
<evidence type="ECO:0000313" key="9">
    <source>
        <dbReference type="EMBL" id="KAB0264345.1"/>
    </source>
</evidence>
<dbReference type="InterPro" id="IPR004089">
    <property type="entry name" value="MCPsignal_dom"/>
</dbReference>
<feature type="domain" description="T-SNARE coiled-coil homology" evidence="7">
    <location>
        <begin position="452"/>
        <end position="514"/>
    </location>
</feature>
<sequence>MRIRTKLFSLIGALSFIAVTISAVGINSIIVFDHAVDMTAETSKQALYSEHMNRLVTAVVMESRGIYAAKDKTEAEQYAKPARVAIAGINGLIQKWSPLITAEDRAIFDKLVKDAKSFEEFRLETIRLGTQISPAAAAEQGFNEGNRANRRALQESIDAMTKRIADRIAVIDSDAAGEYEFRLNLMLALAAGGLLGGVALGWIIGHVQVARPLQNVATAIQKLASGDYHLPTAKPNNDEIGEIWKAMGVFATNMANTEKMRLDQIRRDEELVASRKVEMLDLARNFEGSVGSLVQQLSTAANMMETTAQSMSSTAEQALAQSSVVASASEQTSSNVQAVAAATEELASTAGEIGMQVSQSSRIASSAVQKAQSTNARVEALAANAQRIGDVVSIISNVAEKTNLLALNATIEAARAGEAGKGFAVVASEVKELANQTSKATEEISQQIGKIQQDTRDAVEAIREISATIEEMHQIAATVAAAAEEQQAATQEIARSISEAARGTQEVTGNITHVQAASTHSQTAASEVLSSAGELSRNSTKLSREVDSFLSHIRAA</sequence>
<protein>
    <submittedName>
        <fullName evidence="9">HAMP domain-containing protein</fullName>
    </submittedName>
</protein>
<feature type="domain" description="HAMP" evidence="8">
    <location>
        <begin position="207"/>
        <end position="259"/>
    </location>
</feature>
<dbReference type="GO" id="GO:0004888">
    <property type="term" value="F:transmembrane signaling receptor activity"/>
    <property type="evidence" value="ECO:0007669"/>
    <property type="project" value="InterPro"/>
</dbReference>
<dbReference type="GO" id="GO:0005886">
    <property type="term" value="C:plasma membrane"/>
    <property type="evidence" value="ECO:0007669"/>
    <property type="project" value="UniProtKB-SubCell"/>
</dbReference>
<comment type="similarity">
    <text evidence="4">Belongs to the methyl-accepting chemotaxis (MCP) protein family.</text>
</comment>
<dbReference type="OrthoDB" id="3289104at2"/>
<evidence type="ECO:0000259" key="6">
    <source>
        <dbReference type="PROSITE" id="PS50111"/>
    </source>
</evidence>
<dbReference type="InterPro" id="IPR003660">
    <property type="entry name" value="HAMP_dom"/>
</dbReference>
<dbReference type="PANTHER" id="PTHR32089">
    <property type="entry name" value="METHYL-ACCEPTING CHEMOTAXIS PROTEIN MCPB"/>
    <property type="match status" value="1"/>
</dbReference>
<dbReference type="PRINTS" id="PR00260">
    <property type="entry name" value="CHEMTRNSDUCR"/>
</dbReference>
<dbReference type="Proteomes" id="UP000325684">
    <property type="component" value="Unassembled WGS sequence"/>
</dbReference>
<dbReference type="GO" id="GO:0007165">
    <property type="term" value="P:signal transduction"/>
    <property type="evidence" value="ECO:0007669"/>
    <property type="project" value="UniProtKB-KW"/>
</dbReference>
<keyword evidence="2" id="KW-1003">Cell membrane</keyword>
<evidence type="ECO:0000256" key="1">
    <source>
        <dbReference type="ARBA" id="ARBA00004429"/>
    </source>
</evidence>
<dbReference type="CDD" id="cd06225">
    <property type="entry name" value="HAMP"/>
    <property type="match status" value="1"/>
</dbReference>
<feature type="domain" description="Methyl-accepting transducer" evidence="6">
    <location>
        <begin position="293"/>
        <end position="536"/>
    </location>
</feature>
<dbReference type="EMBL" id="VCMV01000077">
    <property type="protein sequence ID" value="KAB0264345.1"/>
    <property type="molecule type" value="Genomic_DNA"/>
</dbReference>
<dbReference type="SUPFAM" id="SSF58104">
    <property type="entry name" value="Methyl-accepting chemotaxis protein (MCP) signaling domain"/>
    <property type="match status" value="1"/>
</dbReference>
<evidence type="ECO:0000256" key="3">
    <source>
        <dbReference type="ARBA" id="ARBA00023224"/>
    </source>
</evidence>
<dbReference type="SMART" id="SM00283">
    <property type="entry name" value="MA"/>
    <property type="match status" value="1"/>
</dbReference>
<evidence type="ECO:0000256" key="5">
    <source>
        <dbReference type="PROSITE-ProRule" id="PRU00284"/>
    </source>
</evidence>
<dbReference type="PROSITE" id="PS50111">
    <property type="entry name" value="CHEMOTAXIS_TRANSDUC_2"/>
    <property type="match status" value="1"/>
</dbReference>
<dbReference type="PANTHER" id="PTHR32089:SF112">
    <property type="entry name" value="LYSOZYME-LIKE PROTEIN-RELATED"/>
    <property type="match status" value="1"/>
</dbReference>
<organism evidence="9 10">
    <name type="scientific">Microvirga brassicacearum</name>
    <dbReference type="NCBI Taxonomy" id="2580413"/>
    <lineage>
        <taxon>Bacteria</taxon>
        <taxon>Pseudomonadati</taxon>
        <taxon>Pseudomonadota</taxon>
        <taxon>Alphaproteobacteria</taxon>
        <taxon>Hyphomicrobiales</taxon>
        <taxon>Methylobacteriaceae</taxon>
        <taxon>Microvirga</taxon>
    </lineage>
</organism>
<proteinExistence type="inferred from homology"/>